<reference evidence="3 4" key="1">
    <citation type="submission" date="2020-10" db="EMBL/GenBank/DDBJ databases">
        <title>The Coptis chinensis genome and diversification of protoberbering-type alkaloids.</title>
        <authorList>
            <person name="Wang B."/>
            <person name="Shu S."/>
            <person name="Song C."/>
            <person name="Liu Y."/>
        </authorList>
    </citation>
    <scope>NUCLEOTIDE SEQUENCE [LARGE SCALE GENOMIC DNA]</scope>
    <source>
        <strain evidence="3">HL-2020</strain>
        <tissue evidence="3">Leaf</tissue>
    </source>
</reference>
<dbReference type="EMBL" id="JADFTS010000001">
    <property type="protein sequence ID" value="KAF9623588.1"/>
    <property type="molecule type" value="Genomic_DNA"/>
</dbReference>
<dbReference type="OrthoDB" id="1858978at2759"/>
<dbReference type="PANTHER" id="PTHR31589">
    <property type="entry name" value="PROTEIN, PUTATIVE (DUF239)-RELATED-RELATED"/>
    <property type="match status" value="1"/>
</dbReference>
<dbReference type="AlphaFoldDB" id="A0A835M8H6"/>
<feature type="signal peptide" evidence="1">
    <location>
        <begin position="1"/>
        <end position="23"/>
    </location>
</feature>
<proteinExistence type="predicted"/>
<keyword evidence="1" id="KW-0732">Signal</keyword>
<dbReference type="Pfam" id="PF03080">
    <property type="entry name" value="Neprosin"/>
    <property type="match status" value="1"/>
</dbReference>
<evidence type="ECO:0000313" key="4">
    <source>
        <dbReference type="Proteomes" id="UP000631114"/>
    </source>
</evidence>
<keyword evidence="4" id="KW-1185">Reference proteome</keyword>
<feature type="domain" description="Neprosin PEP catalytic" evidence="2">
    <location>
        <begin position="176"/>
        <end position="441"/>
    </location>
</feature>
<dbReference type="Gene3D" id="3.90.1320.10">
    <property type="entry name" value="Outer-capsid protein sigma 3, large lobe"/>
    <property type="match status" value="1"/>
</dbReference>
<organism evidence="3 4">
    <name type="scientific">Coptis chinensis</name>
    <dbReference type="NCBI Taxonomy" id="261450"/>
    <lineage>
        <taxon>Eukaryota</taxon>
        <taxon>Viridiplantae</taxon>
        <taxon>Streptophyta</taxon>
        <taxon>Embryophyta</taxon>
        <taxon>Tracheophyta</taxon>
        <taxon>Spermatophyta</taxon>
        <taxon>Magnoliopsida</taxon>
        <taxon>Ranunculales</taxon>
        <taxon>Ranunculaceae</taxon>
        <taxon>Coptidoideae</taxon>
        <taxon>Coptis</taxon>
    </lineage>
</organism>
<gene>
    <name evidence="3" type="ORF">IFM89_003378</name>
</gene>
<evidence type="ECO:0000256" key="1">
    <source>
        <dbReference type="SAM" id="SignalP"/>
    </source>
</evidence>
<dbReference type="InterPro" id="IPR053168">
    <property type="entry name" value="Glutamic_endopeptidase"/>
</dbReference>
<name>A0A835M8H6_9MAGN</name>
<accession>A0A835M8H6</accession>
<protein>
    <recommendedName>
        <fullName evidence="2">Neprosin PEP catalytic domain-containing protein</fullName>
    </recommendedName>
</protein>
<dbReference type="Proteomes" id="UP000631114">
    <property type="component" value="Unassembled WGS sequence"/>
</dbReference>
<dbReference type="PROSITE" id="PS52045">
    <property type="entry name" value="NEPROSIN_PEP_CD"/>
    <property type="match status" value="1"/>
</dbReference>
<evidence type="ECO:0000259" key="2">
    <source>
        <dbReference type="PROSITE" id="PS52045"/>
    </source>
</evidence>
<dbReference type="InterPro" id="IPR004314">
    <property type="entry name" value="Neprosin"/>
</dbReference>
<sequence>MAMVSKVLITVLFLVCFGRSNYGVHGGRSIPGEEDLELENQLKVLNKPPIKTIKVITDWELIVSLGVIRSLLIVHTVIFFSFAQINQAIYDCIDVHRQPALDHPLLKNHKIQRRPTFFPEKLELKPLAPAKHKTILPVAINCPARTVPIRRTQKEDLTRAKFFSEMFTTDTHPLTWITPGKHLAVHRSIPNPNITYKGIEAHINVYAPTAKKGQTSSAQMWIENGAPQIRNSLQAGWMVAPDLFGDARAHLFGYWSVRSLAHPQVQVPNGVQRGCFNHLCQGFVQTNQQYSLGVPFNNGSTYGDNNQMEIHLMIYQDPINWNWWLTIPERNVTIGYWPAEIIPNLRQGASIIAWGGQAIGLPNGFSPEMGSGHFPDGNYRHGCYFRQIHFVNATNVLEKPYLNMATFVDNNNCYDVKYDGIALNPDFNYGFVFGGPGGWCGR</sequence>
<dbReference type="InterPro" id="IPR025521">
    <property type="entry name" value="Neprosin_propep"/>
</dbReference>
<comment type="caution">
    <text evidence="3">The sequence shown here is derived from an EMBL/GenBank/DDBJ whole genome shotgun (WGS) entry which is preliminary data.</text>
</comment>
<evidence type="ECO:0000313" key="3">
    <source>
        <dbReference type="EMBL" id="KAF9623588.1"/>
    </source>
</evidence>
<dbReference type="Pfam" id="PF14365">
    <property type="entry name" value="Neprosin_AP"/>
    <property type="match status" value="1"/>
</dbReference>
<feature type="chain" id="PRO_5032426886" description="Neprosin PEP catalytic domain-containing protein" evidence="1">
    <location>
        <begin position="24"/>
        <end position="442"/>
    </location>
</feature>